<keyword evidence="8" id="KW-0812">Transmembrane</keyword>
<feature type="signal peptide" evidence="9">
    <location>
        <begin position="1"/>
        <end position="23"/>
    </location>
</feature>
<dbReference type="Gene3D" id="2.60.120.290">
    <property type="entry name" value="Spermadhesin, CUB domain"/>
    <property type="match status" value="1"/>
</dbReference>
<keyword evidence="8" id="KW-0472">Membrane</keyword>
<dbReference type="AlphaFoldDB" id="A0A9Q1C5G5"/>
<keyword evidence="2 9" id="KW-0732">Signal</keyword>
<accession>A0A9Q1C5G5</accession>
<dbReference type="InterPro" id="IPR003410">
    <property type="entry name" value="HYR_dom"/>
</dbReference>
<dbReference type="FunFam" id="2.120.10.30:FF:000241">
    <property type="entry name" value="Low-density lipoprotein receptor-related protein 6"/>
    <property type="match status" value="1"/>
</dbReference>
<evidence type="ECO:0000259" key="11">
    <source>
        <dbReference type="PROSITE" id="PS50825"/>
    </source>
</evidence>
<feature type="domain" description="HYR" evidence="11">
    <location>
        <begin position="596"/>
        <end position="678"/>
    </location>
</feature>
<keyword evidence="3" id="KW-0677">Repeat</keyword>
<keyword evidence="8" id="KW-1133">Transmembrane helix</keyword>
<keyword evidence="13" id="KW-1185">Reference proteome</keyword>
<keyword evidence="4" id="KW-1015">Disulfide bond</keyword>
<comment type="caution">
    <text evidence="12">The sequence shown here is derived from an EMBL/GenBank/DDBJ whole genome shotgun (WGS) entry which is preliminary data.</text>
</comment>
<evidence type="ECO:0000256" key="9">
    <source>
        <dbReference type="SAM" id="SignalP"/>
    </source>
</evidence>
<feature type="domain" description="HYR" evidence="11">
    <location>
        <begin position="439"/>
        <end position="520"/>
    </location>
</feature>
<gene>
    <name evidence="12" type="ORF">HOLleu_15863</name>
</gene>
<feature type="repeat" description="LDL-receptor class B" evidence="7">
    <location>
        <begin position="325"/>
        <end position="367"/>
    </location>
</feature>
<comment type="caution">
    <text evidence="6">Lacks conserved residue(s) required for the propagation of feature annotation.</text>
</comment>
<dbReference type="Proteomes" id="UP001152320">
    <property type="component" value="Chromosome 7"/>
</dbReference>
<evidence type="ECO:0000256" key="1">
    <source>
        <dbReference type="ARBA" id="ARBA00022536"/>
    </source>
</evidence>
<evidence type="ECO:0000256" key="4">
    <source>
        <dbReference type="ARBA" id="ARBA00023157"/>
    </source>
</evidence>
<organism evidence="12 13">
    <name type="scientific">Holothuria leucospilota</name>
    <name type="common">Black long sea cucumber</name>
    <name type="synonym">Mertensiothuria leucospilota</name>
    <dbReference type="NCBI Taxonomy" id="206669"/>
    <lineage>
        <taxon>Eukaryota</taxon>
        <taxon>Metazoa</taxon>
        <taxon>Echinodermata</taxon>
        <taxon>Eleutherozoa</taxon>
        <taxon>Echinozoa</taxon>
        <taxon>Holothuroidea</taxon>
        <taxon>Aspidochirotacea</taxon>
        <taxon>Aspidochirotida</taxon>
        <taxon>Holothuriidae</taxon>
        <taxon>Holothuria</taxon>
    </lineage>
</organism>
<feature type="repeat" description="LDL-receptor class B" evidence="7">
    <location>
        <begin position="281"/>
        <end position="324"/>
    </location>
</feature>
<keyword evidence="12" id="KW-0449">Lipoprotein</keyword>
<dbReference type="Pfam" id="PF00431">
    <property type="entry name" value="CUB"/>
    <property type="match status" value="1"/>
</dbReference>
<evidence type="ECO:0000256" key="6">
    <source>
        <dbReference type="PROSITE-ProRule" id="PRU00059"/>
    </source>
</evidence>
<dbReference type="EMBL" id="JAIZAY010000007">
    <property type="protein sequence ID" value="KAJ8038434.1"/>
    <property type="molecule type" value="Genomic_DNA"/>
</dbReference>
<reference evidence="12" key="1">
    <citation type="submission" date="2021-10" db="EMBL/GenBank/DDBJ databases">
        <title>Tropical sea cucumber genome reveals ecological adaptation and Cuvierian tubules defense mechanism.</title>
        <authorList>
            <person name="Chen T."/>
        </authorList>
    </citation>
    <scope>NUCLEOTIDE SEQUENCE</scope>
    <source>
        <strain evidence="12">Nanhai2018</strain>
        <tissue evidence="12">Muscle</tissue>
    </source>
</reference>
<feature type="chain" id="PRO_5040179116" evidence="9">
    <location>
        <begin position="24"/>
        <end position="896"/>
    </location>
</feature>
<dbReference type="PANTHER" id="PTHR46513">
    <property type="entry name" value="VITELLOGENIN RECEPTOR-LIKE PROTEIN-RELATED-RELATED"/>
    <property type="match status" value="1"/>
</dbReference>
<sequence>MAVLLSLIMFCLVFQCQHDLSKAQGMSCNAELTAQTYPQTLLSPNFPLNYTNDLHCVIHITAIEGRAIEVEFITFDLEEEEDCKKDVLVVYDGIGDGQRLIQHSCGPHFAWPHFPDAVRSSSNAITLVFITDGNQTGKGYEARFKTVAQEPSIFVLAAQDKNRLHVIRRHSALNYGLVPDGIQSPQAVDYDPVEGFVYYSDIATKVIGRLPVLGGETEILHKKQISNPFALRIDIVNRLLYWSDADMATISVSNLEGTQRQTLIDSDLHMPGAIVQEPNKGYIYFTDWGHPAKIEAAAGDGTLRTPIVTERISSPQGLTIDLNERLLYWVDTLLDTLEMVSVSGQNRQMLRQFYERDPFSLVLDNEAFFFTDEEWGTIELHDRESITPGFRVYIGSIREPRGLTLRPLHDYGDTVPYTCPRADCNDLCLPMPNDFYVCSQVKPVLLRNCPNDIMQISPNNRVSVTWTEPIAYSPKGLDITTTKSNSPGEEFSVGIHHVSYKFEDTLCNRVYCNFTVSIIAPHMIICPEDIYKKVPKGVTEVEVLWVPPTDTQGRPATSSTHSPGAMFSLGTTVVTYSATYDNIYEECSFSIFVEQVESPGPVFLNCPSSIVKWVKKGETFAFVSWSSIDLVDEAHIIDENHWMENGGKFFTDSVEIVHLRARDEFDNVADCNFTVEVKVDDEKPQITNCPKDISIRSTKDREFVDWRKPSASDNSGSVNITLEDGPSPGSTIAVGSMTVTYLAQDPYGNAATCTFIVEVSVADAGLPSGIDAQNSVKVSGNDNDLNMLLIIIIGSAIVALLLLILCALVFLSYRCRRKPAREIQRTNSLPPEYNYSVAGPVNSVSLGVSGGRVQYRVAVPDDEPLYDTAAVGLPPAYEEEKKVDLADEKDIPPGYQ</sequence>
<dbReference type="CDD" id="cd00041">
    <property type="entry name" value="CUB"/>
    <property type="match status" value="1"/>
</dbReference>
<feature type="repeat" description="LDL-receptor class B" evidence="7">
    <location>
        <begin position="238"/>
        <end position="280"/>
    </location>
</feature>
<dbReference type="InterPro" id="IPR000033">
    <property type="entry name" value="LDLR_classB_rpt"/>
</dbReference>
<protein>
    <submittedName>
        <fullName evidence="12">Low-density lipoprotein receptor-related protein 6</fullName>
    </submittedName>
</protein>
<feature type="domain" description="CUB" evidence="10">
    <location>
        <begin position="28"/>
        <end position="147"/>
    </location>
</feature>
<dbReference type="InterPro" id="IPR011042">
    <property type="entry name" value="6-blade_b-propeller_TolB-like"/>
</dbReference>
<evidence type="ECO:0000313" key="12">
    <source>
        <dbReference type="EMBL" id="KAJ8038434.1"/>
    </source>
</evidence>
<evidence type="ECO:0000313" key="13">
    <source>
        <dbReference type="Proteomes" id="UP001152320"/>
    </source>
</evidence>
<evidence type="ECO:0000256" key="7">
    <source>
        <dbReference type="PROSITE-ProRule" id="PRU00461"/>
    </source>
</evidence>
<dbReference type="Pfam" id="PF00058">
    <property type="entry name" value="Ldl_recept_b"/>
    <property type="match status" value="2"/>
</dbReference>
<keyword evidence="1" id="KW-0245">EGF-like domain</keyword>
<dbReference type="PROSITE" id="PS51120">
    <property type="entry name" value="LDLRB"/>
    <property type="match status" value="3"/>
</dbReference>
<dbReference type="FunFam" id="2.60.120.290:FF:000005">
    <property type="entry name" value="Procollagen C-endopeptidase enhancer 1"/>
    <property type="match status" value="1"/>
</dbReference>
<dbReference type="InterPro" id="IPR000859">
    <property type="entry name" value="CUB_dom"/>
</dbReference>
<evidence type="ECO:0000256" key="5">
    <source>
        <dbReference type="ARBA" id="ARBA00023180"/>
    </source>
</evidence>
<dbReference type="SUPFAM" id="SSF63825">
    <property type="entry name" value="YWTD domain"/>
    <property type="match status" value="1"/>
</dbReference>
<feature type="transmembrane region" description="Helical" evidence="8">
    <location>
        <begin position="787"/>
        <end position="811"/>
    </location>
</feature>
<dbReference type="InterPro" id="IPR035914">
    <property type="entry name" value="Sperma_CUB_dom_sf"/>
</dbReference>
<dbReference type="Pfam" id="PF02494">
    <property type="entry name" value="HYR"/>
    <property type="match status" value="4"/>
</dbReference>
<evidence type="ECO:0000256" key="2">
    <source>
        <dbReference type="ARBA" id="ARBA00022729"/>
    </source>
</evidence>
<dbReference type="InterPro" id="IPR050778">
    <property type="entry name" value="Cueball_EGF_LRP_Nidogen"/>
</dbReference>
<keyword evidence="5" id="KW-0325">Glycoprotein</keyword>
<keyword evidence="12" id="KW-0675">Receptor</keyword>
<feature type="domain" description="HYR" evidence="11">
    <location>
        <begin position="679"/>
        <end position="761"/>
    </location>
</feature>
<evidence type="ECO:0000259" key="10">
    <source>
        <dbReference type="PROSITE" id="PS01180"/>
    </source>
</evidence>
<evidence type="ECO:0000256" key="8">
    <source>
        <dbReference type="SAM" id="Phobius"/>
    </source>
</evidence>
<dbReference type="PROSITE" id="PS01180">
    <property type="entry name" value="CUB"/>
    <property type="match status" value="1"/>
</dbReference>
<dbReference type="OrthoDB" id="10066840at2759"/>
<evidence type="ECO:0000256" key="3">
    <source>
        <dbReference type="ARBA" id="ARBA00022737"/>
    </source>
</evidence>
<proteinExistence type="predicted"/>
<name>A0A9Q1C5G5_HOLLE</name>
<dbReference type="SMART" id="SM00135">
    <property type="entry name" value="LY"/>
    <property type="match status" value="4"/>
</dbReference>
<dbReference type="SMART" id="SM00042">
    <property type="entry name" value="CUB"/>
    <property type="match status" value="1"/>
</dbReference>
<dbReference type="SUPFAM" id="SSF49854">
    <property type="entry name" value="Spermadhesin, CUB domain"/>
    <property type="match status" value="1"/>
</dbReference>
<dbReference type="Gene3D" id="2.120.10.30">
    <property type="entry name" value="TolB, C-terminal domain"/>
    <property type="match status" value="1"/>
</dbReference>
<dbReference type="PROSITE" id="PS50825">
    <property type="entry name" value="HYR"/>
    <property type="match status" value="3"/>
</dbReference>